<evidence type="ECO:0000313" key="3">
    <source>
        <dbReference type="EMBL" id="MEQ2357913.1"/>
    </source>
</evidence>
<gene>
    <name evidence="3" type="ORF">WMO75_06080</name>
</gene>
<dbReference type="Pfam" id="PF12727">
    <property type="entry name" value="PBP_like"/>
    <property type="match status" value="1"/>
</dbReference>
<dbReference type="PANTHER" id="PTHR38431:SF1">
    <property type="entry name" value="BLL2305 PROTEIN"/>
    <property type="match status" value="1"/>
</dbReference>
<dbReference type="SUPFAM" id="SSF53850">
    <property type="entry name" value="Periplasmic binding protein-like II"/>
    <property type="match status" value="1"/>
</dbReference>
<dbReference type="RefSeq" id="WP_022214273.1">
    <property type="nucleotide sequence ID" value="NZ_JBBMEI010000013.1"/>
</dbReference>
<evidence type="ECO:0000259" key="2">
    <source>
        <dbReference type="Pfam" id="PF12728"/>
    </source>
</evidence>
<dbReference type="InterPro" id="IPR024370">
    <property type="entry name" value="PBP_domain"/>
</dbReference>
<dbReference type="EMBL" id="JBBMEI010000013">
    <property type="protein sequence ID" value="MEQ2357913.1"/>
    <property type="molecule type" value="Genomic_DNA"/>
</dbReference>
<dbReference type="InterPro" id="IPR041657">
    <property type="entry name" value="HTH_17"/>
</dbReference>
<dbReference type="InterPro" id="IPR010093">
    <property type="entry name" value="SinI_DNA-bd"/>
</dbReference>
<dbReference type="Proteomes" id="UP001446032">
    <property type="component" value="Unassembled WGS sequence"/>
</dbReference>
<organism evidence="3 4">
    <name type="scientific">Blautia intestinihominis</name>
    <dbReference type="NCBI Taxonomy" id="3133152"/>
    <lineage>
        <taxon>Bacteria</taxon>
        <taxon>Bacillati</taxon>
        <taxon>Bacillota</taxon>
        <taxon>Clostridia</taxon>
        <taxon>Lachnospirales</taxon>
        <taxon>Lachnospiraceae</taxon>
        <taxon>Blautia</taxon>
    </lineage>
</organism>
<dbReference type="Pfam" id="PF12728">
    <property type="entry name" value="HTH_17"/>
    <property type="match status" value="1"/>
</dbReference>
<protein>
    <submittedName>
        <fullName evidence="3">Helix-turn-helix transcriptional regulator</fullName>
    </submittedName>
</protein>
<feature type="domain" description="Helix-turn-helix" evidence="2">
    <location>
        <begin position="4"/>
        <end position="51"/>
    </location>
</feature>
<sequence length="307" mass="33883">MNKLYTAQEVADRLRVKKTTVYELIKRGELSSSKIGKQLRISEEQLAEYLKGTVSDSEQRPASPVFRPESSLLKRDYLLNSSGLIISGQAPSVMELLMGQMAAHPLGLPILHSHMNSYNGLYSLYFGKVHAAAAGVFAEDITPLLPGIPLALLTLYEFTLGLYIKEGNPKDISGIQDLTRKDIILANREKGSTSRIYLDKQLKKMQIPASSISGYQKEFVSDFSAVAAVIDRHCDTAIGEKAVVLNAGKLDFIPLLKVPMYLVMEASSLNSPGFQALIEITRSDEFKTALRGQNCYYTAHTGELSYL</sequence>
<evidence type="ECO:0000259" key="1">
    <source>
        <dbReference type="Pfam" id="PF12727"/>
    </source>
</evidence>
<dbReference type="PANTHER" id="PTHR38431">
    <property type="entry name" value="BLL2305 PROTEIN"/>
    <property type="match status" value="1"/>
</dbReference>
<evidence type="ECO:0000313" key="4">
    <source>
        <dbReference type="Proteomes" id="UP001446032"/>
    </source>
</evidence>
<accession>A0ABV1AJT4</accession>
<dbReference type="NCBIfam" id="TIGR01764">
    <property type="entry name" value="excise"/>
    <property type="match status" value="1"/>
</dbReference>
<proteinExistence type="predicted"/>
<comment type="caution">
    <text evidence="3">The sequence shown here is derived from an EMBL/GenBank/DDBJ whole genome shotgun (WGS) entry which is preliminary data.</text>
</comment>
<reference evidence="3 4" key="1">
    <citation type="submission" date="2024-03" db="EMBL/GenBank/DDBJ databases">
        <title>Human intestinal bacterial collection.</title>
        <authorList>
            <person name="Pauvert C."/>
            <person name="Hitch T.C.A."/>
            <person name="Clavel T."/>
        </authorList>
    </citation>
    <scope>NUCLEOTIDE SEQUENCE [LARGE SCALE GENOMIC DNA]</scope>
    <source>
        <strain evidence="3 4">CLA-AA-H95</strain>
    </source>
</reference>
<name>A0ABV1AJT4_9FIRM</name>
<feature type="domain" description="PBP" evidence="1">
    <location>
        <begin position="101"/>
        <end position="281"/>
    </location>
</feature>
<keyword evidence="4" id="KW-1185">Reference proteome</keyword>